<evidence type="ECO:0000313" key="2">
    <source>
        <dbReference type="Proteomes" id="UP000017861"/>
    </source>
</evidence>
<accession>V5ARM6</accession>
<proteinExistence type="predicted"/>
<dbReference type="AlphaFoldDB" id="V5ARM6"/>
<dbReference type="VEuPathDB" id="TriTrypDB:TCDM_08745"/>
<dbReference type="EMBL" id="AYLP01000127">
    <property type="protein sequence ID" value="ESS63445.1"/>
    <property type="molecule type" value="Genomic_DNA"/>
</dbReference>
<dbReference type="Proteomes" id="UP000017861">
    <property type="component" value="Unassembled WGS sequence"/>
</dbReference>
<name>V5ARM6_TRYCR</name>
<evidence type="ECO:0000313" key="1">
    <source>
        <dbReference type="EMBL" id="ESS63445.1"/>
    </source>
</evidence>
<gene>
    <name evidence="1" type="ORF">TCDM_08745</name>
</gene>
<reference evidence="1 2" key="1">
    <citation type="journal article" date="2014" name="Genome Announc.">
        <title>Trypanosoma cruzi Clone Dm28c Draft Genome Sequence.</title>
        <authorList>
            <person name="Grisard E.C."/>
            <person name="Teixeira S.M."/>
            <person name="de Almeida L.G."/>
            <person name="Stoco P.H."/>
            <person name="Gerber A.L."/>
            <person name="Talavera-Lopez C."/>
            <person name="Lima O.C."/>
            <person name="Andersson B."/>
            <person name="de Vasconcelos A.T."/>
        </authorList>
    </citation>
    <scope>NUCLEOTIDE SEQUENCE [LARGE SCALE GENOMIC DNA]</scope>
    <source>
        <strain evidence="1 2">Dm28c</strain>
    </source>
</reference>
<sequence length="116" mass="12976">MVACRALSGVTCFFPLFPSVAHKRCSTPAGKETRAEHSLSILLMATKKDNSRHTQPPAHATKEAFKSTAMCILCVCACRNTKHKSRRKEAEYVEGRTKMYSGGAWRKQQQEDRSNS</sequence>
<comment type="caution">
    <text evidence="1">The sequence shown here is derived from an EMBL/GenBank/DDBJ whole genome shotgun (WGS) entry which is preliminary data.</text>
</comment>
<organism evidence="1 2">
    <name type="scientific">Trypanosoma cruzi Dm28c</name>
    <dbReference type="NCBI Taxonomy" id="1416333"/>
    <lineage>
        <taxon>Eukaryota</taxon>
        <taxon>Discoba</taxon>
        <taxon>Euglenozoa</taxon>
        <taxon>Kinetoplastea</taxon>
        <taxon>Metakinetoplastina</taxon>
        <taxon>Trypanosomatida</taxon>
        <taxon>Trypanosomatidae</taxon>
        <taxon>Trypanosoma</taxon>
        <taxon>Schizotrypanum</taxon>
    </lineage>
</organism>
<protein>
    <submittedName>
        <fullName evidence="1">Uncharacterized protein</fullName>
    </submittedName>
</protein>